<dbReference type="Proteomes" id="UP000472264">
    <property type="component" value="Chromosome 24"/>
</dbReference>
<evidence type="ECO:0000256" key="3">
    <source>
        <dbReference type="ARBA" id="ARBA00022473"/>
    </source>
</evidence>
<feature type="region of interest" description="Disordered" evidence="5">
    <location>
        <begin position="30"/>
        <end position="64"/>
    </location>
</feature>
<reference evidence="6" key="3">
    <citation type="submission" date="2025-09" db="UniProtKB">
        <authorList>
            <consortium name="Ensembl"/>
        </authorList>
    </citation>
    <scope>IDENTIFICATION</scope>
</reference>
<evidence type="ECO:0000256" key="4">
    <source>
        <dbReference type="ARBA" id="ARBA00023242"/>
    </source>
</evidence>
<comment type="subcellular location">
    <subcellularLocation>
        <location evidence="1">Nucleus</location>
    </subcellularLocation>
</comment>
<keyword evidence="7" id="KW-1185">Reference proteome</keyword>
<evidence type="ECO:0000256" key="2">
    <source>
        <dbReference type="ARBA" id="ARBA00006944"/>
    </source>
</evidence>
<dbReference type="GO" id="GO:0000122">
    <property type="term" value="P:negative regulation of transcription by RNA polymerase II"/>
    <property type="evidence" value="ECO:0007669"/>
    <property type="project" value="TreeGrafter"/>
</dbReference>
<feature type="region of interest" description="Disordered" evidence="5">
    <location>
        <begin position="142"/>
        <end position="163"/>
    </location>
</feature>
<dbReference type="InterPro" id="IPR028127">
    <property type="entry name" value="Ripply_fam"/>
</dbReference>
<comment type="similarity">
    <text evidence="2">Belongs to the ripply family.</text>
</comment>
<proteinExistence type="inferred from homology"/>
<evidence type="ECO:0000256" key="1">
    <source>
        <dbReference type="ARBA" id="ARBA00004123"/>
    </source>
</evidence>
<dbReference type="GO" id="GO:0009880">
    <property type="term" value="P:embryonic pattern specification"/>
    <property type="evidence" value="ECO:0007669"/>
    <property type="project" value="TreeGrafter"/>
</dbReference>
<keyword evidence="3" id="KW-0217">Developmental protein</keyword>
<organism evidence="6 7">
    <name type="scientific">Echeneis naucrates</name>
    <name type="common">Live sharksucker</name>
    <dbReference type="NCBI Taxonomy" id="173247"/>
    <lineage>
        <taxon>Eukaryota</taxon>
        <taxon>Metazoa</taxon>
        <taxon>Chordata</taxon>
        <taxon>Craniata</taxon>
        <taxon>Vertebrata</taxon>
        <taxon>Euteleostomi</taxon>
        <taxon>Actinopterygii</taxon>
        <taxon>Neopterygii</taxon>
        <taxon>Teleostei</taxon>
        <taxon>Neoteleostei</taxon>
        <taxon>Acanthomorphata</taxon>
        <taxon>Carangaria</taxon>
        <taxon>Carangiformes</taxon>
        <taxon>Echeneidae</taxon>
        <taxon>Echeneis</taxon>
    </lineage>
</organism>
<sequence>METLGDASKAQFGAGCRDLINTRFLSPVAHPLRTGHGTRQPREAMDTYTSSTSSTSSSGLTSVLTGDNSVHGLAGMWRPWTGTEETRRDTLKVSFTALSDHRPFLFSFSRLYWPKSRCFDYLYQDAEMLLRNYPVQATISLYEDSSSEEDSEEEDEEMEKEQN</sequence>
<accession>A0A665V024</accession>
<dbReference type="AlphaFoldDB" id="A0A665V024"/>
<evidence type="ECO:0000313" key="6">
    <source>
        <dbReference type="Ensembl" id="ENSENLP00000024677.1"/>
    </source>
</evidence>
<dbReference type="Ensembl" id="ENSENLT00000025475.1">
    <property type="protein sequence ID" value="ENSENLP00000024677.1"/>
    <property type="gene ID" value="ENSENLG00000011153.1"/>
</dbReference>
<dbReference type="PANTHER" id="PTHR16770">
    <property type="entry name" value="PROTEIN RIPPLY-LIKE"/>
    <property type="match status" value="1"/>
</dbReference>
<dbReference type="GO" id="GO:0005634">
    <property type="term" value="C:nucleus"/>
    <property type="evidence" value="ECO:0007669"/>
    <property type="project" value="UniProtKB-SubCell"/>
</dbReference>
<dbReference type="PANTHER" id="PTHR16770:SF3">
    <property type="entry name" value="PROTEIN RIPPLY2"/>
    <property type="match status" value="1"/>
</dbReference>
<dbReference type="InParanoid" id="A0A665V024"/>
<dbReference type="Pfam" id="PF14998">
    <property type="entry name" value="Ripply"/>
    <property type="match status" value="1"/>
</dbReference>
<keyword evidence="4" id="KW-0539">Nucleus</keyword>
<evidence type="ECO:0000256" key="5">
    <source>
        <dbReference type="SAM" id="MobiDB-lite"/>
    </source>
</evidence>
<reference evidence="6" key="1">
    <citation type="submission" date="2021-04" db="EMBL/GenBank/DDBJ databases">
        <authorList>
            <consortium name="Wellcome Sanger Institute Data Sharing"/>
        </authorList>
    </citation>
    <scope>NUCLEOTIDE SEQUENCE [LARGE SCALE GENOMIC DNA]</scope>
</reference>
<reference evidence="6" key="2">
    <citation type="submission" date="2025-08" db="UniProtKB">
        <authorList>
            <consortium name="Ensembl"/>
        </authorList>
    </citation>
    <scope>IDENTIFICATION</scope>
</reference>
<protein>
    <submittedName>
        <fullName evidence="6">Ripply transcriptional repressor 2</fullName>
    </submittedName>
</protein>
<name>A0A665V024_ECHNA</name>
<evidence type="ECO:0000313" key="7">
    <source>
        <dbReference type="Proteomes" id="UP000472264"/>
    </source>
</evidence>
<feature type="compositionally biased region" description="Low complexity" evidence="5">
    <location>
        <begin position="49"/>
        <end position="64"/>
    </location>
</feature>
<feature type="compositionally biased region" description="Acidic residues" evidence="5">
    <location>
        <begin position="145"/>
        <end position="163"/>
    </location>
</feature>